<reference evidence="2" key="1">
    <citation type="submission" date="2016-05" db="EMBL/GenBank/DDBJ databases">
        <authorList>
            <person name="Sharaf H."/>
        </authorList>
    </citation>
    <scope>NUCLEOTIDE SEQUENCE [LARGE SCALE GENOMIC DNA]</scope>
    <source>
        <strain evidence="2">H</strain>
    </source>
</reference>
<dbReference type="Proteomes" id="UP000182142">
    <property type="component" value="Unassembled WGS sequence"/>
</dbReference>
<evidence type="ECO:0000313" key="2">
    <source>
        <dbReference type="Proteomes" id="UP000182142"/>
    </source>
</evidence>
<dbReference type="EMBL" id="CWHR02000001">
    <property type="protein sequence ID" value="SBO19878.1"/>
    <property type="molecule type" value="Genomic_DNA"/>
</dbReference>
<protein>
    <submittedName>
        <fullName evidence="1">Uncharacterized protein</fullName>
    </submittedName>
</protein>
<evidence type="ECO:0000313" key="1">
    <source>
        <dbReference type="EMBL" id="SBO19878.1"/>
    </source>
</evidence>
<name>A0A1A7VCV4_PLAKH</name>
<gene>
    <name evidence="1" type="ORF">PKNA1_H1_0939000</name>
</gene>
<dbReference type="AlphaFoldDB" id="A0A1A7VCV4"/>
<proteinExistence type="predicted"/>
<sequence length="141" mass="15854">MGFHIQGYIAMMGRGINPKTWKKMWINYKNKQIIDVYNGVAQFTNNQIAQVARVKMNLTKDTPAYVTLLDYVLAYAEQCNIFLSLPSTQVPVQILVVGQPLWHGTHFLPRVQGMVYGVHEPQAEEGGAGSCVGLWSRWTVA</sequence>
<accession>A0A1A7VCV4</accession>
<organism evidence="1 2">
    <name type="scientific">Plasmodium knowlesi (strain H)</name>
    <dbReference type="NCBI Taxonomy" id="5851"/>
    <lineage>
        <taxon>Eukaryota</taxon>
        <taxon>Sar</taxon>
        <taxon>Alveolata</taxon>
        <taxon>Apicomplexa</taxon>
        <taxon>Aconoidasida</taxon>
        <taxon>Haemosporida</taxon>
        <taxon>Plasmodiidae</taxon>
        <taxon>Plasmodium</taxon>
        <taxon>Plasmodium (Plasmodium)</taxon>
    </lineage>
</organism>